<evidence type="ECO:0000313" key="2">
    <source>
        <dbReference type="Proteomes" id="UP000265703"/>
    </source>
</evidence>
<name>A0A397S5V8_9GLOM</name>
<evidence type="ECO:0000313" key="1">
    <source>
        <dbReference type="EMBL" id="RIA81770.1"/>
    </source>
</evidence>
<dbReference type="EMBL" id="QKYT01000745">
    <property type="protein sequence ID" value="RIA81770.1"/>
    <property type="molecule type" value="Genomic_DNA"/>
</dbReference>
<comment type="caution">
    <text evidence="1">The sequence shown here is derived from an EMBL/GenBank/DDBJ whole genome shotgun (WGS) entry which is preliminary data.</text>
</comment>
<reference evidence="1 2" key="1">
    <citation type="submission" date="2018-06" db="EMBL/GenBank/DDBJ databases">
        <title>Comparative genomics reveals the genomic features of Rhizophagus irregularis, R. cerebriforme, R. diaphanum and Gigaspora rosea, and their symbiotic lifestyle signature.</title>
        <authorList>
            <person name="Morin E."/>
            <person name="San Clemente H."/>
            <person name="Chen E.C.H."/>
            <person name="De La Providencia I."/>
            <person name="Hainaut M."/>
            <person name="Kuo A."/>
            <person name="Kohler A."/>
            <person name="Murat C."/>
            <person name="Tang N."/>
            <person name="Roy S."/>
            <person name="Loubradou J."/>
            <person name="Henrissat B."/>
            <person name="Grigoriev I.V."/>
            <person name="Corradi N."/>
            <person name="Roux C."/>
            <person name="Martin F.M."/>
        </authorList>
    </citation>
    <scope>NUCLEOTIDE SEQUENCE [LARGE SCALE GENOMIC DNA]</scope>
    <source>
        <strain evidence="1 2">DAOM 227022</strain>
    </source>
</reference>
<dbReference type="AlphaFoldDB" id="A0A397S5V8"/>
<organism evidence="1 2">
    <name type="scientific">Glomus cerebriforme</name>
    <dbReference type="NCBI Taxonomy" id="658196"/>
    <lineage>
        <taxon>Eukaryota</taxon>
        <taxon>Fungi</taxon>
        <taxon>Fungi incertae sedis</taxon>
        <taxon>Mucoromycota</taxon>
        <taxon>Glomeromycotina</taxon>
        <taxon>Glomeromycetes</taxon>
        <taxon>Glomerales</taxon>
        <taxon>Glomeraceae</taxon>
        <taxon>Glomus</taxon>
    </lineage>
</organism>
<dbReference type="Proteomes" id="UP000265703">
    <property type="component" value="Unassembled WGS sequence"/>
</dbReference>
<keyword evidence="2" id="KW-1185">Reference proteome</keyword>
<gene>
    <name evidence="1" type="ORF">C1645_836424</name>
</gene>
<proteinExistence type="predicted"/>
<accession>A0A397S5V8</accession>
<sequence>MISAIPDSRANSSFSYITSRTSRPRLIPLSPKDNTMNIGHNIYNTSQYNFNMTDESVPSPFNEMTIYQLCIEWIHTANRHFGDFHNKLVNSVIDLINNFKKKSNLANPLQKKEIITFVDESVTVHVLSQWLNTTNMEEL</sequence>
<protein>
    <submittedName>
        <fullName evidence="1">Uncharacterized protein</fullName>
    </submittedName>
</protein>